<sequence>MLSTILKSLARTVRLVLSRIYAINVVSARNITGTVNIRRMANLGILPEYWNFWRIPRLGNFQRMLALFAPVIAGYYALSSLLQLHPQQVMRLYL</sequence>
<evidence type="ECO:0000313" key="3">
    <source>
        <dbReference type="Proteomes" id="UP000800036"/>
    </source>
</evidence>
<keyword evidence="1" id="KW-0472">Membrane</keyword>
<keyword evidence="1" id="KW-0812">Transmembrane</keyword>
<accession>A0A6A5UQ10</accession>
<dbReference type="AlphaFoldDB" id="A0A6A5UQ10"/>
<reference evidence="2" key="1">
    <citation type="journal article" date="2020" name="Stud. Mycol.">
        <title>101 Dothideomycetes genomes: a test case for predicting lifestyles and emergence of pathogens.</title>
        <authorList>
            <person name="Haridas S."/>
            <person name="Albert R."/>
            <person name="Binder M."/>
            <person name="Bloem J."/>
            <person name="Labutti K."/>
            <person name="Salamov A."/>
            <person name="Andreopoulos B."/>
            <person name="Baker S."/>
            <person name="Barry K."/>
            <person name="Bills G."/>
            <person name="Bluhm B."/>
            <person name="Cannon C."/>
            <person name="Castanera R."/>
            <person name="Culley D."/>
            <person name="Daum C."/>
            <person name="Ezra D."/>
            <person name="Gonzalez J."/>
            <person name="Henrissat B."/>
            <person name="Kuo A."/>
            <person name="Liang C."/>
            <person name="Lipzen A."/>
            <person name="Lutzoni F."/>
            <person name="Magnuson J."/>
            <person name="Mondo S."/>
            <person name="Nolan M."/>
            <person name="Ohm R."/>
            <person name="Pangilinan J."/>
            <person name="Park H.-J."/>
            <person name="Ramirez L."/>
            <person name="Alfaro M."/>
            <person name="Sun H."/>
            <person name="Tritt A."/>
            <person name="Yoshinaga Y."/>
            <person name="Zwiers L.-H."/>
            <person name="Turgeon B."/>
            <person name="Goodwin S."/>
            <person name="Spatafora J."/>
            <person name="Crous P."/>
            <person name="Grigoriev I."/>
        </authorList>
    </citation>
    <scope>NUCLEOTIDE SEQUENCE</scope>
    <source>
        <strain evidence="2">CBS 107.79</strain>
    </source>
</reference>
<proteinExistence type="predicted"/>
<name>A0A6A5UQ10_9PLEO</name>
<evidence type="ECO:0000256" key="1">
    <source>
        <dbReference type="SAM" id="Phobius"/>
    </source>
</evidence>
<dbReference type="EMBL" id="ML976739">
    <property type="protein sequence ID" value="KAF1966955.1"/>
    <property type="molecule type" value="Genomic_DNA"/>
</dbReference>
<organism evidence="2 3">
    <name type="scientific">Bimuria novae-zelandiae CBS 107.79</name>
    <dbReference type="NCBI Taxonomy" id="1447943"/>
    <lineage>
        <taxon>Eukaryota</taxon>
        <taxon>Fungi</taxon>
        <taxon>Dikarya</taxon>
        <taxon>Ascomycota</taxon>
        <taxon>Pezizomycotina</taxon>
        <taxon>Dothideomycetes</taxon>
        <taxon>Pleosporomycetidae</taxon>
        <taxon>Pleosporales</taxon>
        <taxon>Massarineae</taxon>
        <taxon>Didymosphaeriaceae</taxon>
        <taxon>Bimuria</taxon>
    </lineage>
</organism>
<evidence type="ECO:0000313" key="2">
    <source>
        <dbReference type="EMBL" id="KAF1966955.1"/>
    </source>
</evidence>
<keyword evidence="1" id="KW-1133">Transmembrane helix</keyword>
<protein>
    <submittedName>
        <fullName evidence="2">Uncharacterized protein</fullName>
    </submittedName>
</protein>
<keyword evidence="3" id="KW-1185">Reference proteome</keyword>
<gene>
    <name evidence="2" type="ORF">BU23DRAFT_559797</name>
</gene>
<dbReference type="Proteomes" id="UP000800036">
    <property type="component" value="Unassembled WGS sequence"/>
</dbReference>
<feature type="transmembrane region" description="Helical" evidence="1">
    <location>
        <begin position="64"/>
        <end position="84"/>
    </location>
</feature>